<dbReference type="InterPro" id="IPR036390">
    <property type="entry name" value="WH_DNA-bd_sf"/>
</dbReference>
<evidence type="ECO:0000259" key="1">
    <source>
        <dbReference type="PROSITE" id="PS50995"/>
    </source>
</evidence>
<dbReference type="EMBL" id="FOSZ01000011">
    <property type="protein sequence ID" value="SFL38384.1"/>
    <property type="molecule type" value="Genomic_DNA"/>
</dbReference>
<dbReference type="InterPro" id="IPR000835">
    <property type="entry name" value="HTH_MarR-typ"/>
</dbReference>
<dbReference type="SUPFAM" id="SSF46785">
    <property type="entry name" value="Winged helix' DNA-binding domain"/>
    <property type="match status" value="1"/>
</dbReference>
<dbReference type="Pfam" id="PF12802">
    <property type="entry name" value="MarR_2"/>
    <property type="match status" value="1"/>
</dbReference>
<dbReference type="Gene3D" id="1.10.10.10">
    <property type="entry name" value="Winged helix-like DNA-binding domain superfamily/Winged helix DNA-binding domain"/>
    <property type="match status" value="1"/>
</dbReference>
<keyword evidence="3" id="KW-1185">Reference proteome</keyword>
<reference evidence="3" key="1">
    <citation type="submission" date="2016-10" db="EMBL/GenBank/DDBJ databases">
        <authorList>
            <person name="Varghese N."/>
            <person name="Submissions S."/>
        </authorList>
    </citation>
    <scope>NUCLEOTIDE SEQUENCE [LARGE SCALE GENOMIC DNA]</scope>
    <source>
        <strain evidence="3">DSM 28453</strain>
    </source>
</reference>
<dbReference type="PRINTS" id="PR00598">
    <property type="entry name" value="HTHMARR"/>
</dbReference>
<dbReference type="RefSeq" id="WP_093325951.1">
    <property type="nucleotide sequence ID" value="NZ_FOSZ01000011.1"/>
</dbReference>
<dbReference type="OrthoDB" id="582199at2"/>
<evidence type="ECO:0000313" key="3">
    <source>
        <dbReference type="Proteomes" id="UP000198851"/>
    </source>
</evidence>
<dbReference type="AlphaFoldDB" id="A0A1I4H816"/>
<dbReference type="Proteomes" id="UP000198851">
    <property type="component" value="Unassembled WGS sequence"/>
</dbReference>
<protein>
    <submittedName>
        <fullName evidence="2">DNA-binding transcriptional regulator, MarR family</fullName>
    </submittedName>
</protein>
<organism evidence="2 3">
    <name type="scientific">Shimia haliotis</name>
    <dbReference type="NCBI Taxonomy" id="1280847"/>
    <lineage>
        <taxon>Bacteria</taxon>
        <taxon>Pseudomonadati</taxon>
        <taxon>Pseudomonadota</taxon>
        <taxon>Alphaproteobacteria</taxon>
        <taxon>Rhodobacterales</taxon>
        <taxon>Roseobacteraceae</taxon>
    </lineage>
</organism>
<proteinExistence type="predicted"/>
<dbReference type="GO" id="GO:0003700">
    <property type="term" value="F:DNA-binding transcription factor activity"/>
    <property type="evidence" value="ECO:0007669"/>
    <property type="project" value="InterPro"/>
</dbReference>
<dbReference type="InterPro" id="IPR039422">
    <property type="entry name" value="MarR/SlyA-like"/>
</dbReference>
<dbReference type="PANTHER" id="PTHR33164">
    <property type="entry name" value="TRANSCRIPTIONAL REGULATOR, MARR FAMILY"/>
    <property type="match status" value="1"/>
</dbReference>
<evidence type="ECO:0000313" key="2">
    <source>
        <dbReference type="EMBL" id="SFL38384.1"/>
    </source>
</evidence>
<dbReference type="GO" id="GO:0003677">
    <property type="term" value="F:DNA binding"/>
    <property type="evidence" value="ECO:0007669"/>
    <property type="project" value="UniProtKB-KW"/>
</dbReference>
<name>A0A1I4H816_9RHOB</name>
<dbReference type="PANTHER" id="PTHR33164:SF107">
    <property type="entry name" value="TRANSCRIPTIONAL REGULATORY PROTEIN"/>
    <property type="match status" value="1"/>
</dbReference>
<dbReference type="InterPro" id="IPR036388">
    <property type="entry name" value="WH-like_DNA-bd_sf"/>
</dbReference>
<keyword evidence="2" id="KW-0238">DNA-binding</keyword>
<sequence>MTRSPRIFLLMNRAYAALARAADRRTKAEGDVSLAQHGVLFALTREDGLTVSALARMLSMGKPSVSGMVDRLAVRGLVRRQRDDADGRVVRVLLQTEGAALVARTKPVVREMNAALLAPFDEPEQEVIGRFLKHVADNAEDVLALGASEEKT</sequence>
<dbReference type="PROSITE" id="PS50995">
    <property type="entry name" value="HTH_MARR_2"/>
    <property type="match status" value="1"/>
</dbReference>
<dbReference type="SMART" id="SM00347">
    <property type="entry name" value="HTH_MARR"/>
    <property type="match status" value="1"/>
</dbReference>
<dbReference type="GO" id="GO:0006950">
    <property type="term" value="P:response to stress"/>
    <property type="evidence" value="ECO:0007669"/>
    <property type="project" value="TreeGrafter"/>
</dbReference>
<accession>A0A1I4H816</accession>
<feature type="domain" description="HTH marR-type" evidence="1">
    <location>
        <begin position="4"/>
        <end position="137"/>
    </location>
</feature>
<gene>
    <name evidence="2" type="ORF">SAMN04488036_11187</name>
</gene>